<dbReference type="SUPFAM" id="SSF56436">
    <property type="entry name" value="C-type lectin-like"/>
    <property type="match status" value="1"/>
</dbReference>
<dbReference type="Gene3D" id="3.10.100.10">
    <property type="entry name" value="Mannose-Binding Protein A, subunit A"/>
    <property type="match status" value="1"/>
</dbReference>
<accession>A0A8X6GVI5</accession>
<keyword evidence="1" id="KW-0732">Signal</keyword>
<gene>
    <name evidence="2" type="primary">NCL1_33066</name>
    <name evidence="2" type="ORF">TNCT_662341</name>
</gene>
<proteinExistence type="predicted"/>
<sequence length="332" mass="38747">MKQLCTLYIILFLILRKLFEGCPDDFFRASNTTCLHIALPTSIGPKEMYCDTKGGELFGRPLTEELQEALSYEMKAQAEKWMPARTFTGMERKNDGYDMGKKSELWKFHDENEIFHQNDYKVWNQEPTKGDDCAVVGLETEFKVEEENCFIVHGLLCNKNEFPCETPNLLYSNYDGFCLSVVDDHKSYPNAIGSCADGYLLKMRNLSYVEPTIQAFYNSKFYGGIYIGLELKDNGTWIYNNGEEEKDVQTPYGEHMFECGAVRLLENMTLRIISHPCFPERQWFLCEVYRKYYILYDFKWHFTHISNCTKYCNECSSKFSSSRTYLDDCDSV</sequence>
<dbReference type="OrthoDB" id="6427329at2759"/>
<evidence type="ECO:0000313" key="3">
    <source>
        <dbReference type="Proteomes" id="UP000887116"/>
    </source>
</evidence>
<organism evidence="2 3">
    <name type="scientific">Trichonephila clavata</name>
    <name type="common">Joro spider</name>
    <name type="synonym">Nephila clavata</name>
    <dbReference type="NCBI Taxonomy" id="2740835"/>
    <lineage>
        <taxon>Eukaryota</taxon>
        <taxon>Metazoa</taxon>
        <taxon>Ecdysozoa</taxon>
        <taxon>Arthropoda</taxon>
        <taxon>Chelicerata</taxon>
        <taxon>Arachnida</taxon>
        <taxon>Araneae</taxon>
        <taxon>Araneomorphae</taxon>
        <taxon>Entelegynae</taxon>
        <taxon>Araneoidea</taxon>
        <taxon>Nephilidae</taxon>
        <taxon>Trichonephila</taxon>
    </lineage>
</organism>
<evidence type="ECO:0008006" key="4">
    <source>
        <dbReference type="Google" id="ProtNLM"/>
    </source>
</evidence>
<dbReference type="AlphaFoldDB" id="A0A8X6GVI5"/>
<feature type="signal peptide" evidence="1">
    <location>
        <begin position="1"/>
        <end position="21"/>
    </location>
</feature>
<evidence type="ECO:0000256" key="1">
    <source>
        <dbReference type="SAM" id="SignalP"/>
    </source>
</evidence>
<dbReference type="Proteomes" id="UP000887116">
    <property type="component" value="Unassembled WGS sequence"/>
</dbReference>
<comment type="caution">
    <text evidence="2">The sequence shown here is derived from an EMBL/GenBank/DDBJ whole genome shotgun (WGS) entry which is preliminary data.</text>
</comment>
<evidence type="ECO:0000313" key="2">
    <source>
        <dbReference type="EMBL" id="GFQ90598.1"/>
    </source>
</evidence>
<dbReference type="InterPro" id="IPR016187">
    <property type="entry name" value="CTDL_fold"/>
</dbReference>
<reference evidence="2" key="1">
    <citation type="submission" date="2020-07" db="EMBL/GenBank/DDBJ databases">
        <title>Multicomponent nature underlies the extraordinary mechanical properties of spider dragline silk.</title>
        <authorList>
            <person name="Kono N."/>
            <person name="Nakamura H."/>
            <person name="Mori M."/>
            <person name="Yoshida Y."/>
            <person name="Ohtoshi R."/>
            <person name="Malay A.D."/>
            <person name="Moran D.A.P."/>
            <person name="Tomita M."/>
            <person name="Numata K."/>
            <person name="Arakawa K."/>
        </authorList>
    </citation>
    <scope>NUCLEOTIDE SEQUENCE</scope>
</reference>
<name>A0A8X6GVI5_TRICU</name>
<keyword evidence="3" id="KW-1185">Reference proteome</keyword>
<feature type="chain" id="PRO_5036463814" description="C-type lectin domain-containing protein" evidence="1">
    <location>
        <begin position="22"/>
        <end position="332"/>
    </location>
</feature>
<protein>
    <recommendedName>
        <fullName evidence="4">C-type lectin domain-containing protein</fullName>
    </recommendedName>
</protein>
<dbReference type="InterPro" id="IPR016186">
    <property type="entry name" value="C-type_lectin-like/link_sf"/>
</dbReference>
<dbReference type="EMBL" id="BMAO01033598">
    <property type="protein sequence ID" value="GFQ90598.1"/>
    <property type="molecule type" value="Genomic_DNA"/>
</dbReference>